<protein>
    <submittedName>
        <fullName evidence="1">Uncharacterized protein</fullName>
    </submittedName>
</protein>
<reference evidence="1" key="1">
    <citation type="submission" date="2019-08" db="EMBL/GenBank/DDBJ databases">
        <authorList>
            <person name="Kucharzyk K."/>
            <person name="Murdoch R.W."/>
            <person name="Higgins S."/>
            <person name="Loffler F."/>
        </authorList>
    </citation>
    <scope>NUCLEOTIDE SEQUENCE</scope>
</reference>
<name>A0A645HFF7_9ZZZZ</name>
<proteinExistence type="predicted"/>
<dbReference type="AlphaFoldDB" id="A0A645HFF7"/>
<accession>A0A645HFF7</accession>
<evidence type="ECO:0000313" key="1">
    <source>
        <dbReference type="EMBL" id="MPN37777.1"/>
    </source>
</evidence>
<dbReference type="EMBL" id="VSSQ01092631">
    <property type="protein sequence ID" value="MPN37777.1"/>
    <property type="molecule type" value="Genomic_DNA"/>
</dbReference>
<comment type="caution">
    <text evidence="1">The sequence shown here is derived from an EMBL/GenBank/DDBJ whole genome shotgun (WGS) entry which is preliminary data.</text>
</comment>
<sequence>MTVVGIQHIIPSFHQFLLPPVKYPPVDKETLFIKQHPILHKAVPYPQIIHFMPAHSQLGFPTCHISIHQQVKCRIYKCSTSPNNQHQSLRNLIYLRHNPAHLIRIKISINIKPREIPENTVISHVLIGHRPDFILFPHHFSGINQQHRLKVLIQSKRCIFFEYSLIILHCKHLFLIFFR</sequence>
<organism evidence="1">
    <name type="scientific">bioreactor metagenome</name>
    <dbReference type="NCBI Taxonomy" id="1076179"/>
    <lineage>
        <taxon>unclassified sequences</taxon>
        <taxon>metagenomes</taxon>
        <taxon>ecological metagenomes</taxon>
    </lineage>
</organism>
<gene>
    <name evidence="1" type="ORF">SDC9_185298</name>
</gene>